<dbReference type="InterPro" id="IPR029278">
    <property type="entry name" value="Imm26"/>
</dbReference>
<comment type="caution">
    <text evidence="1">The sequence shown here is derived from an EMBL/GenBank/DDBJ whole genome shotgun (WGS) entry which is preliminary data.</text>
</comment>
<dbReference type="EMBL" id="BSPD01000083">
    <property type="protein sequence ID" value="GLS27584.1"/>
    <property type="molecule type" value="Genomic_DNA"/>
</dbReference>
<dbReference type="Pfam" id="PF15428">
    <property type="entry name" value="Imm26"/>
    <property type="match status" value="1"/>
</dbReference>
<dbReference type="AlphaFoldDB" id="A0AA37T6B6"/>
<accession>A0AA37T6B6</accession>
<evidence type="ECO:0000313" key="2">
    <source>
        <dbReference type="Proteomes" id="UP001156870"/>
    </source>
</evidence>
<organism evidence="1 2">
    <name type="scientific">Marinibactrum halimedae</name>
    <dbReference type="NCBI Taxonomy" id="1444977"/>
    <lineage>
        <taxon>Bacteria</taxon>
        <taxon>Pseudomonadati</taxon>
        <taxon>Pseudomonadota</taxon>
        <taxon>Gammaproteobacteria</taxon>
        <taxon>Cellvibrionales</taxon>
        <taxon>Cellvibrionaceae</taxon>
        <taxon>Marinibactrum</taxon>
    </lineage>
</organism>
<protein>
    <submittedName>
        <fullName evidence="1">Uncharacterized protein</fullName>
    </submittedName>
</protein>
<reference evidence="1 2" key="1">
    <citation type="journal article" date="2014" name="Int. J. Syst. Evol. Microbiol.">
        <title>Complete genome sequence of Corynebacterium casei LMG S-19264T (=DSM 44701T), isolated from a smear-ripened cheese.</title>
        <authorList>
            <consortium name="US DOE Joint Genome Institute (JGI-PGF)"/>
            <person name="Walter F."/>
            <person name="Albersmeier A."/>
            <person name="Kalinowski J."/>
            <person name="Ruckert C."/>
        </authorList>
    </citation>
    <scope>NUCLEOTIDE SEQUENCE [LARGE SCALE GENOMIC DNA]</scope>
    <source>
        <strain evidence="1 2">NBRC 110095</strain>
    </source>
</reference>
<dbReference type="Proteomes" id="UP001156870">
    <property type="component" value="Unassembled WGS sequence"/>
</dbReference>
<name>A0AA37T6B6_9GAMM</name>
<evidence type="ECO:0000313" key="1">
    <source>
        <dbReference type="EMBL" id="GLS27584.1"/>
    </source>
</evidence>
<proteinExistence type="predicted"/>
<dbReference type="RefSeq" id="WP_232595826.1">
    <property type="nucleotide sequence ID" value="NZ_BSPD01000083.1"/>
</dbReference>
<gene>
    <name evidence="1" type="ORF">GCM10007877_33030</name>
</gene>
<sequence>MKSNKNLKVGDVFTVPLRDKQTVTGLIISLSKGRGIKTVFGYFFTEPPEVVVSAYQSGQLRKENSVYACMFSGLGFVDDDWKVIDNIPNFPVESWEHYEFRNQSLTSGAWRKSIYNKNFKLIDMINSSEDECKDLYEDGLSGYGAVQGVLNSVVLDKKPLPKIKLPKELLKRI</sequence>
<keyword evidence="2" id="KW-1185">Reference proteome</keyword>